<keyword evidence="1" id="KW-0560">Oxidoreductase</keyword>
<dbReference type="Pfam" id="PF02525">
    <property type="entry name" value="Flavodoxin_2"/>
    <property type="match status" value="1"/>
</dbReference>
<evidence type="ECO:0000259" key="2">
    <source>
        <dbReference type="Pfam" id="PF02525"/>
    </source>
</evidence>
<evidence type="ECO:0000313" key="3">
    <source>
        <dbReference type="EMBL" id="SHE79506.1"/>
    </source>
</evidence>
<sequence>MVLKLSLYDKIIPYSISYQLSVTLPIENRLLSLTKNGMKTLIVVAHPELTNSNVNKKWVDELNQYPDKFTIHQLYQVYPDEKIDKEKEQKLIEAHDKLILQFPMYWFNCPPLLKKWLDVVFTYGWAYGSKGNMLKDKKVALGISAGISEEDFAVYNTPGCNIFDQLTSPFKATFTYTKSDYRSYFAFFDANEPTVEKLESKAKEYVNFILSL</sequence>
<dbReference type="AlphaFoldDB" id="A0A1M4WE43"/>
<dbReference type="EMBL" id="FQUC01000002">
    <property type="protein sequence ID" value="SHE79506.1"/>
    <property type="molecule type" value="Genomic_DNA"/>
</dbReference>
<dbReference type="InterPro" id="IPR029039">
    <property type="entry name" value="Flavoprotein-like_sf"/>
</dbReference>
<name>A0A1M4WE43_9BACT</name>
<protein>
    <submittedName>
        <fullName evidence="3">Putative NADPH-quinone reductase (Modulator of drug activity B)</fullName>
    </submittedName>
</protein>
<dbReference type="Gene3D" id="3.40.50.360">
    <property type="match status" value="1"/>
</dbReference>
<dbReference type="GO" id="GO:0003955">
    <property type="term" value="F:NAD(P)H dehydrogenase (quinone) activity"/>
    <property type="evidence" value="ECO:0007669"/>
    <property type="project" value="TreeGrafter"/>
</dbReference>
<gene>
    <name evidence="3" type="ORF">SAMN05444362_102204</name>
</gene>
<dbReference type="InterPro" id="IPR003680">
    <property type="entry name" value="Flavodoxin_fold"/>
</dbReference>
<dbReference type="GO" id="GO:0010181">
    <property type="term" value="F:FMN binding"/>
    <property type="evidence" value="ECO:0007669"/>
    <property type="project" value="TreeGrafter"/>
</dbReference>
<dbReference type="Proteomes" id="UP000184480">
    <property type="component" value="Unassembled WGS sequence"/>
</dbReference>
<dbReference type="GO" id="GO:0009055">
    <property type="term" value="F:electron transfer activity"/>
    <property type="evidence" value="ECO:0007669"/>
    <property type="project" value="TreeGrafter"/>
</dbReference>
<reference evidence="4" key="1">
    <citation type="submission" date="2016-11" db="EMBL/GenBank/DDBJ databases">
        <authorList>
            <person name="Varghese N."/>
            <person name="Submissions S."/>
        </authorList>
    </citation>
    <scope>NUCLEOTIDE SEQUENCE [LARGE SCALE GENOMIC DNA]</scope>
    <source>
        <strain evidence="4">DSM 27370</strain>
    </source>
</reference>
<proteinExistence type="predicted"/>
<keyword evidence="4" id="KW-1185">Reference proteome</keyword>
<dbReference type="InterPro" id="IPR046980">
    <property type="entry name" value="KefG/KefF"/>
</dbReference>
<dbReference type="STRING" id="1346286.SAMN05444362_102204"/>
<organism evidence="3 4">
    <name type="scientific">Dysgonomonas macrotermitis</name>
    <dbReference type="NCBI Taxonomy" id="1346286"/>
    <lineage>
        <taxon>Bacteria</taxon>
        <taxon>Pseudomonadati</taxon>
        <taxon>Bacteroidota</taxon>
        <taxon>Bacteroidia</taxon>
        <taxon>Bacteroidales</taxon>
        <taxon>Dysgonomonadaceae</taxon>
        <taxon>Dysgonomonas</taxon>
    </lineage>
</organism>
<accession>A0A1M4WE43</accession>
<evidence type="ECO:0000313" key="4">
    <source>
        <dbReference type="Proteomes" id="UP000184480"/>
    </source>
</evidence>
<dbReference type="PANTHER" id="PTHR47307">
    <property type="entry name" value="GLUTATHIONE-REGULATED POTASSIUM-EFFLUX SYSTEM ANCILLARY PROTEIN KEFG"/>
    <property type="match status" value="1"/>
</dbReference>
<dbReference type="PANTHER" id="PTHR47307:SF1">
    <property type="entry name" value="GLUTATHIONE-REGULATED POTASSIUM-EFFLUX SYSTEM ANCILLARY PROTEIN KEFG"/>
    <property type="match status" value="1"/>
</dbReference>
<feature type="domain" description="Flavodoxin-like fold" evidence="2">
    <location>
        <begin position="38"/>
        <end position="206"/>
    </location>
</feature>
<evidence type="ECO:0000256" key="1">
    <source>
        <dbReference type="ARBA" id="ARBA00023002"/>
    </source>
</evidence>
<dbReference type="SUPFAM" id="SSF52218">
    <property type="entry name" value="Flavoproteins"/>
    <property type="match status" value="1"/>
</dbReference>